<evidence type="ECO:0000313" key="2">
    <source>
        <dbReference type="Proteomes" id="UP000003786"/>
    </source>
</evidence>
<gene>
    <name evidence="1" type="ORF">TOT_040000641</name>
</gene>
<accession>J4CE49</accession>
<dbReference type="KEGG" id="tot:TOT_040000641"/>
<name>J4CE49_THEOR</name>
<reference evidence="1 2" key="1">
    <citation type="journal article" date="2012" name="MBio">
        <title>Comparative genome analysis of three eukaryotic parasites with differing abilities to transform leukocytes reveals key mediators of Theileria-induced leukocyte transformation.</title>
        <authorList>
            <person name="Hayashida K."/>
            <person name="Hara Y."/>
            <person name="Abe T."/>
            <person name="Yamasaki C."/>
            <person name="Toyoda A."/>
            <person name="Kosuge T."/>
            <person name="Suzuki Y."/>
            <person name="Sato Y."/>
            <person name="Kawashima S."/>
            <person name="Katayama T."/>
            <person name="Wakaguri H."/>
            <person name="Inoue N."/>
            <person name="Homma K."/>
            <person name="Tada-Umezaki M."/>
            <person name="Yagi Y."/>
            <person name="Fujii Y."/>
            <person name="Habara T."/>
            <person name="Kanehisa M."/>
            <person name="Watanabe H."/>
            <person name="Ito K."/>
            <person name="Gojobori T."/>
            <person name="Sugawara H."/>
            <person name="Imanishi T."/>
            <person name="Weir W."/>
            <person name="Gardner M."/>
            <person name="Pain A."/>
            <person name="Shiels B."/>
            <person name="Hattori M."/>
            <person name="Nene V."/>
            <person name="Sugimoto C."/>
        </authorList>
    </citation>
    <scope>NUCLEOTIDE SEQUENCE [LARGE SCALE GENOMIC DNA]</scope>
    <source>
        <strain evidence="1 2">Shintoku</strain>
    </source>
</reference>
<evidence type="ECO:0000313" key="1">
    <source>
        <dbReference type="EMBL" id="BAM42272.1"/>
    </source>
</evidence>
<sequence>MLLEVVYRLIYRVMDVIAVDKFVYVVPSIPKVSSYSLPHLLSSLKSSSSSALRSSVLARIPSSAENTYAFCYLFRVTIAVMNASNPAS</sequence>
<dbReference type="Proteomes" id="UP000003786">
    <property type="component" value="Chromosome 4"/>
</dbReference>
<dbReference type="AlphaFoldDB" id="J4CE49"/>
<proteinExistence type="predicted"/>
<dbReference type="EMBL" id="AP011949">
    <property type="protein sequence ID" value="BAM42272.1"/>
    <property type="molecule type" value="Genomic_DNA"/>
</dbReference>
<dbReference type="RefSeq" id="XP_009692573.1">
    <property type="nucleotide sequence ID" value="XM_009694278.1"/>
</dbReference>
<protein>
    <submittedName>
        <fullName evidence="1">Uncharacterized protein</fullName>
    </submittedName>
</protein>
<organism evidence="1 2">
    <name type="scientific">Theileria orientalis strain Shintoku</name>
    <dbReference type="NCBI Taxonomy" id="869250"/>
    <lineage>
        <taxon>Eukaryota</taxon>
        <taxon>Sar</taxon>
        <taxon>Alveolata</taxon>
        <taxon>Apicomplexa</taxon>
        <taxon>Aconoidasida</taxon>
        <taxon>Piroplasmida</taxon>
        <taxon>Theileriidae</taxon>
        <taxon>Theileria</taxon>
    </lineage>
</organism>
<dbReference type="GeneID" id="20716692"/>
<dbReference type="VEuPathDB" id="PiroplasmaDB:TOT_040000641"/>
<keyword evidence="2" id="KW-1185">Reference proteome</keyword>